<accession>A0A0F9L1T1</accession>
<gene>
    <name evidence="1" type="ORF">LCGC14_1265670</name>
</gene>
<organism evidence="1">
    <name type="scientific">marine sediment metagenome</name>
    <dbReference type="NCBI Taxonomy" id="412755"/>
    <lineage>
        <taxon>unclassified sequences</taxon>
        <taxon>metagenomes</taxon>
        <taxon>ecological metagenomes</taxon>
    </lineage>
</organism>
<name>A0A0F9L1T1_9ZZZZ</name>
<sequence>MFKRTKIGFTSIKIKYLAKGNVLTYDEILALLHSMLLYVLDELILELKIWIKTKVPKRTGQLRDNMLKQLDSSNVKKGLMRLVLGTNIDYAPQVAEMTTTMVRHVNEVGYAYYYGKSGKILLNDPQAIGNFWEEFLEYAEERTMFILQRAIDEYFAGTGTLIKQVRGKI</sequence>
<dbReference type="EMBL" id="LAZR01007057">
    <property type="protein sequence ID" value="KKM87758.1"/>
    <property type="molecule type" value="Genomic_DNA"/>
</dbReference>
<proteinExistence type="predicted"/>
<comment type="caution">
    <text evidence="1">The sequence shown here is derived from an EMBL/GenBank/DDBJ whole genome shotgun (WGS) entry which is preliminary data.</text>
</comment>
<protein>
    <submittedName>
        <fullName evidence="1">Uncharacterized protein</fullName>
    </submittedName>
</protein>
<dbReference type="AlphaFoldDB" id="A0A0F9L1T1"/>
<evidence type="ECO:0000313" key="1">
    <source>
        <dbReference type="EMBL" id="KKM87758.1"/>
    </source>
</evidence>
<reference evidence="1" key="1">
    <citation type="journal article" date="2015" name="Nature">
        <title>Complex archaea that bridge the gap between prokaryotes and eukaryotes.</title>
        <authorList>
            <person name="Spang A."/>
            <person name="Saw J.H."/>
            <person name="Jorgensen S.L."/>
            <person name="Zaremba-Niedzwiedzka K."/>
            <person name="Martijn J."/>
            <person name="Lind A.E."/>
            <person name="van Eijk R."/>
            <person name="Schleper C."/>
            <person name="Guy L."/>
            <person name="Ettema T.J."/>
        </authorList>
    </citation>
    <scope>NUCLEOTIDE SEQUENCE</scope>
</reference>